<gene>
    <name evidence="5" type="ORF">ACFS5J_12820</name>
</gene>
<dbReference type="InterPro" id="IPR013320">
    <property type="entry name" value="ConA-like_dom_sf"/>
</dbReference>
<dbReference type="Gene3D" id="2.60.120.200">
    <property type="match status" value="1"/>
</dbReference>
<evidence type="ECO:0000259" key="4">
    <source>
        <dbReference type="SMART" id="SM00560"/>
    </source>
</evidence>
<dbReference type="RefSeq" id="WP_379812630.1">
    <property type="nucleotide sequence ID" value="NZ_JBHUPC010000020.1"/>
</dbReference>
<keyword evidence="1 3" id="KW-0732">Signal</keyword>
<dbReference type="InterPro" id="IPR006558">
    <property type="entry name" value="LamG-like"/>
</dbReference>
<name>A0ABW5YP81_9FLAO</name>
<keyword evidence="6" id="KW-1185">Reference proteome</keyword>
<dbReference type="Proteomes" id="UP001597534">
    <property type="component" value="Unassembled WGS sequence"/>
</dbReference>
<dbReference type="SMART" id="SM00560">
    <property type="entry name" value="LamGL"/>
    <property type="match status" value="1"/>
</dbReference>
<feature type="chain" id="PRO_5047542169" evidence="3">
    <location>
        <begin position="21"/>
        <end position="413"/>
    </location>
</feature>
<evidence type="ECO:0000313" key="5">
    <source>
        <dbReference type="EMBL" id="MFD2892896.1"/>
    </source>
</evidence>
<feature type="domain" description="LamG-like jellyroll fold" evidence="4">
    <location>
        <begin position="44"/>
        <end position="184"/>
    </location>
</feature>
<proteinExistence type="predicted"/>
<evidence type="ECO:0000313" key="6">
    <source>
        <dbReference type="Proteomes" id="UP001597534"/>
    </source>
</evidence>
<evidence type="ECO:0000256" key="3">
    <source>
        <dbReference type="SAM" id="SignalP"/>
    </source>
</evidence>
<dbReference type="Pfam" id="PF18962">
    <property type="entry name" value="Por_Secre_tail"/>
    <property type="match status" value="1"/>
</dbReference>
<accession>A0ABW5YP81</accession>
<keyword evidence="2" id="KW-1015">Disulfide bond</keyword>
<dbReference type="SUPFAM" id="SSF49899">
    <property type="entry name" value="Concanavalin A-like lectins/glucanases"/>
    <property type="match status" value="1"/>
</dbReference>
<protein>
    <submittedName>
        <fullName evidence="5">LamG-like jellyroll fold domain-containing protein</fullName>
    </submittedName>
</protein>
<comment type="caution">
    <text evidence="5">The sequence shown here is derived from an EMBL/GenBank/DDBJ whole genome shotgun (WGS) entry which is preliminary data.</text>
</comment>
<dbReference type="Pfam" id="PF13385">
    <property type="entry name" value="Laminin_G_3"/>
    <property type="match status" value="1"/>
</dbReference>
<organism evidence="5 6">
    <name type="scientific">Flavobacterium chuncheonense</name>
    <dbReference type="NCBI Taxonomy" id="2026653"/>
    <lineage>
        <taxon>Bacteria</taxon>
        <taxon>Pseudomonadati</taxon>
        <taxon>Bacteroidota</taxon>
        <taxon>Flavobacteriia</taxon>
        <taxon>Flavobacteriales</taxon>
        <taxon>Flavobacteriaceae</taxon>
        <taxon>Flavobacterium</taxon>
    </lineage>
</organism>
<evidence type="ECO:0000256" key="1">
    <source>
        <dbReference type="ARBA" id="ARBA00022729"/>
    </source>
</evidence>
<sequence>MKKKILLFALTAGLFSNVEAQNALNFDGVNDYVQTNVLPMSGNAARTVEAWIKTTKDSQPGGMGQSVITDWGSFSPNGYRFTFNLLWSNAIRLEVGGNGLSGTIAVNDGNWHHVAVVWNPAGASTSTSVSLYVDGVLDTAGNLTVSTNTGTSTNLRIGQRIDGTGHFQGAIDEVRVWNFAKTQAQITTDMNTEFCSPQTGLVAYFKFNEGIAEGANTGLTTVSDYSGSNYTGTLNGFALSGTTSNFVDGESLTLTTIDNTVSNNAGILTATQVGASYQWVDCDNGNAEIAGANAQTYTPSAVGNYAVNINLNGCMTVSNCIQVTTLSSNSFDFDNKISLYPNPVGSAFNLNLGEVYEEVDVKVINSLGQVITTNFYSNTNQVSQAVDFAAGVYFVEITTNTGEKTVKRILKLQ</sequence>
<feature type="signal peptide" evidence="3">
    <location>
        <begin position="1"/>
        <end position="20"/>
    </location>
</feature>
<dbReference type="EMBL" id="JBHUPC010000020">
    <property type="protein sequence ID" value="MFD2892896.1"/>
    <property type="molecule type" value="Genomic_DNA"/>
</dbReference>
<dbReference type="InterPro" id="IPR026444">
    <property type="entry name" value="Secre_tail"/>
</dbReference>
<dbReference type="NCBIfam" id="TIGR04183">
    <property type="entry name" value="Por_Secre_tail"/>
    <property type="match status" value="1"/>
</dbReference>
<reference evidence="6" key="1">
    <citation type="journal article" date="2019" name="Int. J. Syst. Evol. Microbiol.">
        <title>The Global Catalogue of Microorganisms (GCM) 10K type strain sequencing project: providing services to taxonomists for standard genome sequencing and annotation.</title>
        <authorList>
            <consortium name="The Broad Institute Genomics Platform"/>
            <consortium name="The Broad Institute Genome Sequencing Center for Infectious Disease"/>
            <person name="Wu L."/>
            <person name="Ma J."/>
        </authorList>
    </citation>
    <scope>NUCLEOTIDE SEQUENCE [LARGE SCALE GENOMIC DNA]</scope>
    <source>
        <strain evidence="6">KCTC 22671</strain>
    </source>
</reference>
<evidence type="ECO:0000256" key="2">
    <source>
        <dbReference type="ARBA" id="ARBA00023157"/>
    </source>
</evidence>